<dbReference type="PANTHER" id="PTHR34612:SF2">
    <property type="entry name" value="GLYCOSIDE HYDROLASE 131 CATALYTIC N-TERMINAL DOMAIN-CONTAINING PROTEIN"/>
    <property type="match status" value="1"/>
</dbReference>
<keyword evidence="4" id="KW-1185">Reference proteome</keyword>
<protein>
    <recommendedName>
        <fullName evidence="2">Glycoside hydrolase 131 catalytic N-terminal domain-containing protein</fullName>
    </recommendedName>
</protein>
<dbReference type="RefSeq" id="XP_046007961.1">
    <property type="nucleotide sequence ID" value="XM_046154972.1"/>
</dbReference>
<feature type="signal peptide" evidence="1">
    <location>
        <begin position="1"/>
        <end position="19"/>
    </location>
</feature>
<comment type="caution">
    <text evidence="3">The sequence shown here is derived from an EMBL/GenBank/DDBJ whole genome shotgun (WGS) entry which is preliminary data.</text>
</comment>
<evidence type="ECO:0000313" key="4">
    <source>
        <dbReference type="Proteomes" id="UP000756346"/>
    </source>
</evidence>
<feature type="domain" description="Glycoside hydrolase 131 catalytic N-terminal" evidence="2">
    <location>
        <begin position="30"/>
        <end position="292"/>
    </location>
</feature>
<dbReference type="Pfam" id="PF18271">
    <property type="entry name" value="GH131_N"/>
    <property type="match status" value="1"/>
</dbReference>
<proteinExistence type="predicted"/>
<dbReference type="PANTHER" id="PTHR34612">
    <property type="entry name" value="GH131_N DOMAIN-CONTAINING PROTEIN"/>
    <property type="match status" value="1"/>
</dbReference>
<name>A0A9P9BIN2_9PEZI</name>
<organism evidence="3 4">
    <name type="scientific">Microdochium trichocladiopsis</name>
    <dbReference type="NCBI Taxonomy" id="1682393"/>
    <lineage>
        <taxon>Eukaryota</taxon>
        <taxon>Fungi</taxon>
        <taxon>Dikarya</taxon>
        <taxon>Ascomycota</taxon>
        <taxon>Pezizomycotina</taxon>
        <taxon>Sordariomycetes</taxon>
        <taxon>Xylariomycetidae</taxon>
        <taxon>Xylariales</taxon>
        <taxon>Microdochiaceae</taxon>
        <taxon>Microdochium</taxon>
    </lineage>
</organism>
<accession>A0A9P9BIN2</accession>
<dbReference type="Gene3D" id="2.60.120.1160">
    <property type="match status" value="1"/>
</dbReference>
<feature type="chain" id="PRO_5040386973" description="Glycoside hydrolase 131 catalytic N-terminal domain-containing protein" evidence="1">
    <location>
        <begin position="20"/>
        <end position="296"/>
    </location>
</feature>
<dbReference type="OrthoDB" id="5283326at2759"/>
<dbReference type="InterPro" id="IPR041524">
    <property type="entry name" value="GH131_N"/>
</dbReference>
<evidence type="ECO:0000259" key="2">
    <source>
        <dbReference type="Pfam" id="PF18271"/>
    </source>
</evidence>
<dbReference type="EMBL" id="JAGTJQ010000009">
    <property type="protein sequence ID" value="KAH7024413.1"/>
    <property type="molecule type" value="Genomic_DNA"/>
</dbReference>
<evidence type="ECO:0000256" key="1">
    <source>
        <dbReference type="SAM" id="SignalP"/>
    </source>
</evidence>
<reference evidence="3" key="1">
    <citation type="journal article" date="2021" name="Nat. Commun.">
        <title>Genetic determinants of endophytism in the Arabidopsis root mycobiome.</title>
        <authorList>
            <person name="Mesny F."/>
            <person name="Miyauchi S."/>
            <person name="Thiergart T."/>
            <person name="Pickel B."/>
            <person name="Atanasova L."/>
            <person name="Karlsson M."/>
            <person name="Huettel B."/>
            <person name="Barry K.W."/>
            <person name="Haridas S."/>
            <person name="Chen C."/>
            <person name="Bauer D."/>
            <person name="Andreopoulos W."/>
            <person name="Pangilinan J."/>
            <person name="LaButti K."/>
            <person name="Riley R."/>
            <person name="Lipzen A."/>
            <person name="Clum A."/>
            <person name="Drula E."/>
            <person name="Henrissat B."/>
            <person name="Kohler A."/>
            <person name="Grigoriev I.V."/>
            <person name="Martin F.M."/>
            <person name="Hacquard S."/>
        </authorList>
    </citation>
    <scope>NUCLEOTIDE SEQUENCE</scope>
    <source>
        <strain evidence="3">MPI-CAGE-CH-0230</strain>
    </source>
</reference>
<sequence>MSPLAFILALFGGLAVSAASESPTADCKLSFDGRVPLSSTPETFSSAQSLFNPKYVIGQNLTWAKIIEFPELPPPRFDIPVLAKPLGLTLTDESTFLSGSEGVETALRRTELLVNNKDDTVSGHKTWHFSFRTDPSRPLNYSHEYLLAFHEAADFQADFWSVKAGALLEGPAVPSQFLRVEGYKWDMPVKKFFEAPLVDGVWHNMGINLDFNNNMISVLYSTDDAPLEVVVPPTFNNISGKAPTTLGEMHFGLQKRPTGANLENFLFEGYQEKGINEAFFFGGIFQDDSSTGCVTL</sequence>
<evidence type="ECO:0000313" key="3">
    <source>
        <dbReference type="EMBL" id="KAH7024413.1"/>
    </source>
</evidence>
<dbReference type="GeneID" id="70184518"/>
<keyword evidence="1" id="KW-0732">Signal</keyword>
<dbReference type="Proteomes" id="UP000756346">
    <property type="component" value="Unassembled WGS sequence"/>
</dbReference>
<dbReference type="AlphaFoldDB" id="A0A9P9BIN2"/>
<gene>
    <name evidence="3" type="ORF">B0I36DRAFT_331360</name>
</gene>